<keyword evidence="2" id="KW-0472">Membrane</keyword>
<evidence type="ECO:0000256" key="2">
    <source>
        <dbReference type="SAM" id="Phobius"/>
    </source>
</evidence>
<evidence type="ECO:0000313" key="3">
    <source>
        <dbReference type="EMBL" id="RKR96317.1"/>
    </source>
</evidence>
<dbReference type="InterPro" id="IPR007060">
    <property type="entry name" value="FtsL/DivIC"/>
</dbReference>
<comment type="caution">
    <text evidence="3">The sequence shown here is derived from an EMBL/GenBank/DDBJ whole genome shotgun (WGS) entry which is preliminary data.</text>
</comment>
<keyword evidence="2" id="KW-1133">Transmembrane helix</keyword>
<dbReference type="Pfam" id="PF04977">
    <property type="entry name" value="DivIC"/>
    <property type="match status" value="1"/>
</dbReference>
<evidence type="ECO:0000313" key="4">
    <source>
        <dbReference type="Proteomes" id="UP000274762"/>
    </source>
</evidence>
<feature type="region of interest" description="Disordered" evidence="1">
    <location>
        <begin position="1"/>
        <end position="64"/>
    </location>
</feature>
<dbReference type="AlphaFoldDB" id="A0A495K4V2"/>
<feature type="compositionally biased region" description="Low complexity" evidence="1">
    <location>
        <begin position="30"/>
        <end position="58"/>
    </location>
</feature>
<feature type="transmembrane region" description="Helical" evidence="2">
    <location>
        <begin position="80"/>
        <end position="102"/>
    </location>
</feature>
<gene>
    <name evidence="3" type="ORF">DFJ75_3162</name>
</gene>
<reference evidence="3 4" key="1">
    <citation type="submission" date="2018-10" db="EMBL/GenBank/DDBJ databases">
        <title>Sequencing the genomes of 1000 actinobacteria strains.</title>
        <authorList>
            <person name="Klenk H.-P."/>
        </authorList>
    </citation>
    <scope>NUCLEOTIDE SEQUENCE [LARGE SCALE GENOMIC DNA]</scope>
    <source>
        <strain evidence="3 4">DSM 44343</strain>
    </source>
</reference>
<dbReference type="EMBL" id="RBKV01000001">
    <property type="protein sequence ID" value="RKR96317.1"/>
    <property type="molecule type" value="Genomic_DNA"/>
</dbReference>
<feature type="compositionally biased region" description="Basic residues" evidence="1">
    <location>
        <begin position="1"/>
        <end position="10"/>
    </location>
</feature>
<evidence type="ECO:0000256" key="1">
    <source>
        <dbReference type="SAM" id="MobiDB-lite"/>
    </source>
</evidence>
<dbReference type="GO" id="GO:0051301">
    <property type="term" value="P:cell division"/>
    <property type="evidence" value="ECO:0007669"/>
    <property type="project" value="UniProtKB-KW"/>
</dbReference>
<protein>
    <submittedName>
        <fullName evidence="3">Cell division protein FtsB</fullName>
    </submittedName>
</protein>
<keyword evidence="3" id="KW-0132">Cell division</keyword>
<proteinExistence type="predicted"/>
<keyword evidence="3" id="KW-0131">Cell cycle</keyword>
<dbReference type="Proteomes" id="UP000274762">
    <property type="component" value="Unassembled WGS sequence"/>
</dbReference>
<sequence length="194" mass="21605">MMAERRNRRRGGSDAPRGNRRRTSADVNHGPSRSGSRAAPSPGPARSRSANRQSAASSTTFPRTASALSSRWENINPKRAVVLAAVLSLLALTLAVPMRTYFSQQTEFDELRASNAQLQVQVQEYEEKVAEQNDPAYIEAQARERLQFVMPGEKPLLMQYPVPPEKTDEEREAERVAANPWYTSLYNSISGAEN</sequence>
<organism evidence="3 4">
    <name type="scientific">Williamsia marianensis</name>
    <dbReference type="NCBI Taxonomy" id="85044"/>
    <lineage>
        <taxon>Bacteria</taxon>
        <taxon>Bacillati</taxon>
        <taxon>Actinomycetota</taxon>
        <taxon>Actinomycetes</taxon>
        <taxon>Mycobacteriales</taxon>
        <taxon>Nocardiaceae</taxon>
        <taxon>Williamsia</taxon>
    </lineage>
</organism>
<keyword evidence="2" id="KW-0812">Transmembrane</keyword>
<accession>A0A495K4V2</accession>
<name>A0A495K4V2_WILMA</name>